<evidence type="ECO:0000313" key="3">
    <source>
        <dbReference type="EMBL" id="KYD03518.1"/>
    </source>
</evidence>
<keyword evidence="4" id="KW-1185">Reference proteome</keyword>
<evidence type="ECO:0000259" key="1">
    <source>
        <dbReference type="Pfam" id="PF06276"/>
    </source>
</evidence>
<name>A0A150KU35_9BACI</name>
<dbReference type="AlphaFoldDB" id="A0A150KU35"/>
<sequence>MESCMVLQMLNDVELQFLINNSALTSEAATEDSWLINRENLSIVIDDLTERLQSPQRVITAAQLSKNYSFALLVPILYSMTVFQKGIDASGSNSFVELSKEGVYSLHIKEMSFESFEPGERNVWRDNILQKLFKDNLSLLHKSLSTLTKIPESILWENVASYIYWLYESRLRQEDTVSPFISEDFRYIVMDAPGSVFGKDYNPIKNCFKFIEKEDKTIVRIRKTCCLTYKLPGSPVFCGDCRLNPVNKYDTACKPTHIFG</sequence>
<dbReference type="GO" id="GO:0051537">
    <property type="term" value="F:2 iron, 2 sulfur cluster binding"/>
    <property type="evidence" value="ECO:0007669"/>
    <property type="project" value="InterPro"/>
</dbReference>
<reference evidence="3 4" key="1">
    <citation type="submission" date="2016-01" db="EMBL/GenBank/DDBJ databases">
        <title>Genome Sequences of Twelve Sporeforming Bacillus Species Isolated from Foods.</title>
        <authorList>
            <person name="Berendsen E.M."/>
            <person name="Wells-Bennik M.H."/>
            <person name="Krawcyk A.O."/>
            <person name="De Jong A."/>
            <person name="Holsappel S."/>
            <person name="Eijlander R.T."/>
            <person name="Kuipers O.P."/>
        </authorList>
    </citation>
    <scope>NUCLEOTIDE SEQUENCE [LARGE SCALE GENOMIC DNA]</scope>
    <source>
        <strain evidence="3 4">B4102</strain>
    </source>
</reference>
<proteinExistence type="predicted"/>
<dbReference type="InterPro" id="IPR022770">
    <property type="entry name" value="IucA/IucC-like_C"/>
</dbReference>
<dbReference type="STRING" id="46224.B4102_3368"/>
<feature type="domain" description="Aerobactin siderophore biosynthesis IucA/IucC-like C-terminal" evidence="1">
    <location>
        <begin position="64"/>
        <end position="170"/>
    </location>
</feature>
<evidence type="ECO:0000259" key="2">
    <source>
        <dbReference type="Pfam" id="PF11575"/>
    </source>
</evidence>
<dbReference type="EMBL" id="LQYN01000068">
    <property type="protein sequence ID" value="KYD03518.1"/>
    <property type="molecule type" value="Genomic_DNA"/>
</dbReference>
<protein>
    <submittedName>
        <fullName evidence="3">Uncharacterized protein</fullName>
    </submittedName>
</protein>
<dbReference type="GO" id="GO:0003824">
    <property type="term" value="F:catalytic activity"/>
    <property type="evidence" value="ECO:0007669"/>
    <property type="project" value="UniProtKB-ARBA"/>
</dbReference>
<dbReference type="Pfam" id="PF11575">
    <property type="entry name" value="FhuF_C"/>
    <property type="match status" value="1"/>
</dbReference>
<dbReference type="Pfam" id="PF06276">
    <property type="entry name" value="FhuF"/>
    <property type="match status" value="1"/>
</dbReference>
<comment type="caution">
    <text evidence="3">The sequence shown here is derived from an EMBL/GenBank/DDBJ whole genome shotgun (WGS) entry which is preliminary data.</text>
</comment>
<dbReference type="InterPro" id="IPR024726">
    <property type="entry name" value="FhuF_C"/>
</dbReference>
<accession>A0A150KU35</accession>
<organism evidence="3 4">
    <name type="scientific">Heyndrickxia sporothermodurans</name>
    <dbReference type="NCBI Taxonomy" id="46224"/>
    <lineage>
        <taxon>Bacteria</taxon>
        <taxon>Bacillati</taxon>
        <taxon>Bacillota</taxon>
        <taxon>Bacilli</taxon>
        <taxon>Bacillales</taxon>
        <taxon>Bacillaceae</taxon>
        <taxon>Heyndrickxia</taxon>
    </lineage>
</organism>
<dbReference type="RefSeq" id="WP_066232393.1">
    <property type="nucleotide sequence ID" value="NZ_JARMRX010000053.1"/>
</dbReference>
<dbReference type="Proteomes" id="UP000075666">
    <property type="component" value="Unassembled WGS sequence"/>
</dbReference>
<dbReference type="PATRIC" id="fig|46224.3.peg.3504"/>
<feature type="domain" description="Ferric siderophore reductase C-terminal" evidence="2">
    <location>
        <begin position="222"/>
        <end position="241"/>
    </location>
</feature>
<gene>
    <name evidence="3" type="ORF">B4102_3368</name>
</gene>
<evidence type="ECO:0000313" key="4">
    <source>
        <dbReference type="Proteomes" id="UP000075666"/>
    </source>
</evidence>